<dbReference type="Proteomes" id="UP001610334">
    <property type="component" value="Unassembled WGS sequence"/>
</dbReference>
<reference evidence="1 2" key="1">
    <citation type="submission" date="2024-07" db="EMBL/GenBank/DDBJ databases">
        <title>Section-level genome sequencing and comparative genomics of Aspergillus sections Usti and Cavernicolus.</title>
        <authorList>
            <consortium name="Lawrence Berkeley National Laboratory"/>
            <person name="Nybo J.L."/>
            <person name="Vesth T.C."/>
            <person name="Theobald S."/>
            <person name="Frisvad J.C."/>
            <person name="Larsen T.O."/>
            <person name="Kjaerboelling I."/>
            <person name="Rothschild-Mancinelli K."/>
            <person name="Lyhne E.K."/>
            <person name="Kogle M.E."/>
            <person name="Barry K."/>
            <person name="Clum A."/>
            <person name="Na H."/>
            <person name="Ledsgaard L."/>
            <person name="Lin J."/>
            <person name="Lipzen A."/>
            <person name="Kuo A."/>
            <person name="Riley R."/>
            <person name="Mondo S."/>
            <person name="Labutti K."/>
            <person name="Haridas S."/>
            <person name="Pangalinan J."/>
            <person name="Salamov A.A."/>
            <person name="Simmons B.A."/>
            <person name="Magnuson J.K."/>
            <person name="Chen J."/>
            <person name="Drula E."/>
            <person name="Henrissat B."/>
            <person name="Wiebenga A."/>
            <person name="Lubbers R.J."/>
            <person name="Gomes A.C."/>
            <person name="Makela M.R."/>
            <person name="Stajich J."/>
            <person name="Grigoriev I.V."/>
            <person name="Mortensen U.H."/>
            <person name="De Vries R.P."/>
            <person name="Baker S.E."/>
            <person name="Andersen M.R."/>
        </authorList>
    </citation>
    <scope>NUCLEOTIDE SEQUENCE [LARGE SCALE GENOMIC DNA]</scope>
    <source>
        <strain evidence="1 2">CBS 588.65</strain>
    </source>
</reference>
<evidence type="ECO:0000313" key="2">
    <source>
        <dbReference type="Proteomes" id="UP001610334"/>
    </source>
</evidence>
<protein>
    <submittedName>
        <fullName evidence="1">Uncharacterized protein</fullName>
    </submittedName>
</protein>
<accession>A0ABR4GU44</accession>
<dbReference type="EMBL" id="JBFXLT010000174">
    <property type="protein sequence ID" value="KAL2802588.1"/>
    <property type="molecule type" value="Genomic_DNA"/>
</dbReference>
<organism evidence="1 2">
    <name type="scientific">Aspergillus granulosus</name>
    <dbReference type="NCBI Taxonomy" id="176169"/>
    <lineage>
        <taxon>Eukaryota</taxon>
        <taxon>Fungi</taxon>
        <taxon>Dikarya</taxon>
        <taxon>Ascomycota</taxon>
        <taxon>Pezizomycotina</taxon>
        <taxon>Eurotiomycetes</taxon>
        <taxon>Eurotiomycetidae</taxon>
        <taxon>Eurotiales</taxon>
        <taxon>Aspergillaceae</taxon>
        <taxon>Aspergillus</taxon>
        <taxon>Aspergillus subgen. Nidulantes</taxon>
    </lineage>
</organism>
<gene>
    <name evidence="1" type="ORF">BJX63DRAFT_414724</name>
</gene>
<name>A0ABR4GU44_9EURO</name>
<proteinExistence type="predicted"/>
<evidence type="ECO:0000313" key="1">
    <source>
        <dbReference type="EMBL" id="KAL2802588.1"/>
    </source>
</evidence>
<keyword evidence="2" id="KW-1185">Reference proteome</keyword>
<comment type="caution">
    <text evidence="1">The sequence shown here is derived from an EMBL/GenBank/DDBJ whole genome shotgun (WGS) entry which is preliminary data.</text>
</comment>
<sequence length="138" mass="15419">MTIYTSYRLTVELPLRNYINPTIKSLIPLASVKLFKNTKLCATNADSTEPSEPPTSYPLFHEMSTKSNKNVTLYTRNDWEVWRAQLEAIAGSKSIWEIVTGKQMEASKPVDPETLPISRPPPQEIGGVGEAIITLLLD</sequence>